<proteinExistence type="inferred from homology"/>
<evidence type="ECO:0000256" key="1">
    <source>
        <dbReference type="ARBA" id="ARBA00004323"/>
    </source>
</evidence>
<dbReference type="HOGENOM" id="CLU_032075_3_0_1"/>
<keyword evidence="11" id="KW-0325">Glycoprotein</keyword>
<dbReference type="GO" id="GO:0032580">
    <property type="term" value="C:Golgi cisterna membrane"/>
    <property type="evidence" value="ECO:0007669"/>
    <property type="project" value="UniProtKB-SubCell"/>
</dbReference>
<keyword evidence="5 12" id="KW-0808">Transferase</keyword>
<reference evidence="16" key="3">
    <citation type="submission" date="2015-06" db="UniProtKB">
        <authorList>
            <consortium name="EnsemblMetazoa"/>
        </authorList>
    </citation>
    <scope>IDENTIFICATION</scope>
</reference>
<evidence type="ECO:0000313" key="16">
    <source>
        <dbReference type="EnsemblMetazoa" id="CapteP110767"/>
    </source>
</evidence>
<evidence type="ECO:0000256" key="5">
    <source>
        <dbReference type="ARBA" id="ARBA00022679"/>
    </source>
</evidence>
<evidence type="ECO:0000313" key="15">
    <source>
        <dbReference type="EMBL" id="ELU08205.1"/>
    </source>
</evidence>
<gene>
    <name evidence="15" type="ORF">CAPTEDRAFT_110767</name>
</gene>
<dbReference type="InterPro" id="IPR055270">
    <property type="entry name" value="Glyco_tran_10_C"/>
</dbReference>
<dbReference type="Gene3D" id="3.40.50.11660">
    <property type="entry name" value="Glycosyl transferase family 10, C-terminal domain"/>
    <property type="match status" value="1"/>
</dbReference>
<dbReference type="EC" id="2.4.1.-" evidence="12"/>
<accession>R7UPU0</accession>
<dbReference type="EMBL" id="KB299236">
    <property type="protein sequence ID" value="ELU08205.1"/>
    <property type="molecule type" value="Genomic_DNA"/>
</dbReference>
<evidence type="ECO:0000256" key="2">
    <source>
        <dbReference type="ARBA" id="ARBA00004922"/>
    </source>
</evidence>
<keyword evidence="7" id="KW-0735">Signal-anchor</keyword>
<dbReference type="PANTHER" id="PTHR48438:SF1">
    <property type="entry name" value="ALPHA-(1,3)-FUCOSYLTRANSFERASE C-RELATED"/>
    <property type="match status" value="1"/>
</dbReference>
<evidence type="ECO:0000256" key="10">
    <source>
        <dbReference type="ARBA" id="ARBA00023136"/>
    </source>
</evidence>
<feature type="domain" description="Fucosyltransferase C-terminal" evidence="13">
    <location>
        <begin position="159"/>
        <end position="339"/>
    </location>
</feature>
<feature type="domain" description="Fucosyltransferase N-terminal" evidence="14">
    <location>
        <begin position="31"/>
        <end position="139"/>
    </location>
</feature>
<dbReference type="Pfam" id="PF00852">
    <property type="entry name" value="Glyco_transf_10"/>
    <property type="match status" value="1"/>
</dbReference>
<evidence type="ECO:0000256" key="6">
    <source>
        <dbReference type="ARBA" id="ARBA00022692"/>
    </source>
</evidence>
<keyword evidence="9 12" id="KW-0333">Golgi apparatus</keyword>
<dbReference type="InterPro" id="IPR001503">
    <property type="entry name" value="Glyco_trans_10"/>
</dbReference>
<keyword evidence="17" id="KW-1185">Reference proteome</keyword>
<reference evidence="15 17" key="2">
    <citation type="journal article" date="2013" name="Nature">
        <title>Insights into bilaterian evolution from three spiralian genomes.</title>
        <authorList>
            <person name="Simakov O."/>
            <person name="Marletaz F."/>
            <person name="Cho S.J."/>
            <person name="Edsinger-Gonzales E."/>
            <person name="Havlak P."/>
            <person name="Hellsten U."/>
            <person name="Kuo D.H."/>
            <person name="Larsson T."/>
            <person name="Lv J."/>
            <person name="Arendt D."/>
            <person name="Savage R."/>
            <person name="Osoegawa K."/>
            <person name="de Jong P."/>
            <person name="Grimwood J."/>
            <person name="Chapman J.A."/>
            <person name="Shapiro H."/>
            <person name="Aerts A."/>
            <person name="Otillar R.P."/>
            <person name="Terry A.Y."/>
            <person name="Boore J.L."/>
            <person name="Grigoriev I.V."/>
            <person name="Lindberg D.R."/>
            <person name="Seaver E.C."/>
            <person name="Weisblat D.A."/>
            <person name="Putnam N.H."/>
            <person name="Rokhsar D.S."/>
        </authorList>
    </citation>
    <scope>NUCLEOTIDE SEQUENCE</scope>
    <source>
        <strain evidence="15 17">I ESC-2004</strain>
    </source>
</reference>
<dbReference type="SUPFAM" id="SSF53756">
    <property type="entry name" value="UDP-Glycosyltransferase/glycogen phosphorylase"/>
    <property type="match status" value="1"/>
</dbReference>
<keyword evidence="6 12" id="KW-0812">Transmembrane</keyword>
<comment type="pathway">
    <text evidence="2">Protein modification; protein glycosylation.</text>
</comment>
<dbReference type="AlphaFoldDB" id="R7UPU0"/>
<organism evidence="15">
    <name type="scientific">Capitella teleta</name>
    <name type="common">Polychaete worm</name>
    <dbReference type="NCBI Taxonomy" id="283909"/>
    <lineage>
        <taxon>Eukaryota</taxon>
        <taxon>Metazoa</taxon>
        <taxon>Spiralia</taxon>
        <taxon>Lophotrochozoa</taxon>
        <taxon>Annelida</taxon>
        <taxon>Polychaeta</taxon>
        <taxon>Sedentaria</taxon>
        <taxon>Scolecida</taxon>
        <taxon>Capitellidae</taxon>
        <taxon>Capitella</taxon>
    </lineage>
</organism>
<protein>
    <recommendedName>
        <fullName evidence="12">Fucosyltransferase</fullName>
        <ecNumber evidence="12">2.4.1.-</ecNumber>
    </recommendedName>
</protein>
<dbReference type="GO" id="GO:0008417">
    <property type="term" value="F:fucosyltransferase activity"/>
    <property type="evidence" value="ECO:0007669"/>
    <property type="project" value="InterPro"/>
</dbReference>
<evidence type="ECO:0000256" key="3">
    <source>
        <dbReference type="ARBA" id="ARBA00008919"/>
    </source>
</evidence>
<evidence type="ECO:0000256" key="11">
    <source>
        <dbReference type="ARBA" id="ARBA00023180"/>
    </source>
</evidence>
<evidence type="ECO:0000256" key="9">
    <source>
        <dbReference type="ARBA" id="ARBA00023034"/>
    </source>
</evidence>
<dbReference type="Proteomes" id="UP000014760">
    <property type="component" value="Unassembled WGS sequence"/>
</dbReference>
<comment type="subcellular location">
    <subcellularLocation>
        <location evidence="1">Golgi apparatus membrane</location>
        <topology evidence="1">Single-pass type II membrane protein</topology>
    </subcellularLocation>
    <subcellularLocation>
        <location evidence="12">Golgi apparatus</location>
        <location evidence="12">Golgi stack membrane</location>
        <topology evidence="12">Single-pass type II membrane protein</topology>
    </subcellularLocation>
</comment>
<name>R7UPU0_CAPTE</name>
<dbReference type="InterPro" id="IPR038577">
    <property type="entry name" value="GT10-like_C_sf"/>
</dbReference>
<evidence type="ECO:0000256" key="7">
    <source>
        <dbReference type="ARBA" id="ARBA00022968"/>
    </source>
</evidence>
<evidence type="ECO:0000313" key="17">
    <source>
        <dbReference type="Proteomes" id="UP000014760"/>
    </source>
</evidence>
<sequence length="352" mass="42122">MKAIICSLFVLWLITTIYFFYVLHTDEEHKVKVILLGNSFWGDWEVGVGKETFFRLNCPVSNCEITQDKSRSVDAVLFHAHDLDEHPPRLGHRPHHQRWVFFMLESPGWSVNRNYMKWKGLFNWTMTYRTDSDVRLFYGQVKPREDTGKQRSGWSALVKKRRPVAWVVSNCRTQSRREEYVKRLQKWIDVDVYGRCGNFTCTKDWQNADGDCLRMIGDKYNFYLAFENSFCKDYVTEKFFKMLHLDTIPIVRGGASYEKHSPRRWYINTKDFKSPRKLALHLKRLISRPKLYAQFMKDKERFHSEAFFGIRHLPSWCNLCKKLNDPSEPTKIYQEMGKWWNGKDCHQPKDIW</sequence>
<dbReference type="PANTHER" id="PTHR48438">
    <property type="entry name" value="ALPHA-(1,3)-FUCOSYLTRANSFERASE C-RELATED"/>
    <property type="match status" value="1"/>
</dbReference>
<dbReference type="GO" id="GO:0000139">
    <property type="term" value="C:Golgi membrane"/>
    <property type="evidence" value="ECO:0007669"/>
    <property type="project" value="UniProtKB-SubCell"/>
</dbReference>
<keyword evidence="8" id="KW-1133">Transmembrane helix</keyword>
<dbReference type="InterPro" id="IPR031481">
    <property type="entry name" value="Glyco_tran_10_N"/>
</dbReference>
<dbReference type="STRING" id="283909.R7UPU0"/>
<dbReference type="FunFam" id="3.40.50.11660:FF:000004">
    <property type="entry name" value="Glycoprotein 3-alpha-L-fucosyltransferase A"/>
    <property type="match status" value="1"/>
</dbReference>
<dbReference type="OMA" id="FKWTNLY"/>
<dbReference type="EMBL" id="AMQN01006821">
    <property type="status" value="NOT_ANNOTATED_CDS"/>
    <property type="molecule type" value="Genomic_DNA"/>
</dbReference>
<dbReference type="Pfam" id="PF17039">
    <property type="entry name" value="Glyco_tran_10_N"/>
    <property type="match status" value="1"/>
</dbReference>
<dbReference type="FunCoup" id="R7UPU0">
    <property type="interactions" value="29"/>
</dbReference>
<dbReference type="OrthoDB" id="427096at2759"/>
<evidence type="ECO:0000256" key="12">
    <source>
        <dbReference type="RuleBase" id="RU003832"/>
    </source>
</evidence>
<comment type="similarity">
    <text evidence="3 12">Belongs to the glycosyltransferase 10 family.</text>
</comment>
<keyword evidence="4 12" id="KW-0328">Glycosyltransferase</keyword>
<evidence type="ECO:0000259" key="14">
    <source>
        <dbReference type="Pfam" id="PF17039"/>
    </source>
</evidence>
<dbReference type="UniPathway" id="UPA00378"/>
<reference evidence="17" key="1">
    <citation type="submission" date="2012-12" db="EMBL/GenBank/DDBJ databases">
        <authorList>
            <person name="Hellsten U."/>
            <person name="Grimwood J."/>
            <person name="Chapman J.A."/>
            <person name="Shapiro H."/>
            <person name="Aerts A."/>
            <person name="Otillar R.P."/>
            <person name="Terry A.Y."/>
            <person name="Boore J.L."/>
            <person name="Simakov O."/>
            <person name="Marletaz F."/>
            <person name="Cho S.-J."/>
            <person name="Edsinger-Gonzales E."/>
            <person name="Havlak P."/>
            <person name="Kuo D.-H."/>
            <person name="Larsson T."/>
            <person name="Lv J."/>
            <person name="Arendt D."/>
            <person name="Savage R."/>
            <person name="Osoegawa K."/>
            <person name="de Jong P."/>
            <person name="Lindberg D.R."/>
            <person name="Seaver E.C."/>
            <person name="Weisblat D.A."/>
            <person name="Putnam N.H."/>
            <person name="Grigoriev I.V."/>
            <person name="Rokhsar D.S."/>
        </authorList>
    </citation>
    <scope>NUCLEOTIDE SEQUENCE</scope>
    <source>
        <strain evidence="17">I ESC-2004</strain>
    </source>
</reference>
<evidence type="ECO:0000256" key="4">
    <source>
        <dbReference type="ARBA" id="ARBA00022676"/>
    </source>
</evidence>
<keyword evidence="10" id="KW-0472">Membrane</keyword>
<evidence type="ECO:0000256" key="8">
    <source>
        <dbReference type="ARBA" id="ARBA00022989"/>
    </source>
</evidence>
<dbReference type="EnsemblMetazoa" id="CapteT110767">
    <property type="protein sequence ID" value="CapteP110767"/>
    <property type="gene ID" value="CapteG110767"/>
</dbReference>
<evidence type="ECO:0000259" key="13">
    <source>
        <dbReference type="Pfam" id="PF00852"/>
    </source>
</evidence>